<dbReference type="PANTHER" id="PTHR30383">
    <property type="entry name" value="THIOESTERASE 1/PROTEASE 1/LYSOPHOSPHOLIPASE L1"/>
    <property type="match status" value="1"/>
</dbReference>
<accession>A0A173SLU5</accession>
<dbReference type="OrthoDB" id="9794725at2"/>
<dbReference type="InterPro" id="IPR036514">
    <property type="entry name" value="SGNH_hydro_sf"/>
</dbReference>
<keyword evidence="2" id="KW-0378">Hydrolase</keyword>
<evidence type="ECO:0000313" key="3">
    <source>
        <dbReference type="Proteomes" id="UP000487649"/>
    </source>
</evidence>
<dbReference type="PANTHER" id="PTHR30383:SF5">
    <property type="entry name" value="SGNH HYDROLASE-TYPE ESTERASE DOMAIN-CONTAINING PROTEIN"/>
    <property type="match status" value="1"/>
</dbReference>
<sequence length="280" mass="32097">MSGKKRWMIGLGGVFTLLGGYTIYKFSQPPKNRPKDYQRQDKNRQLVACLGDSNTQGTMAYNFVNELATSMGEEGYDFINAGVNGDLVYNVLNRLDEVIICDPDYIIILIGTNDILAQLNKPNEIKFELKKHLPMKPNEAWFISNLTAVISKLKANTRAKIAILSLPLISEDTDSFAFKQAIEYSQQIQKIAQLEQITYLPLNEWQLKFLEENRESKRKKVKTSPFAFFMPSFKHYVLRKSWEEISQEAGLILTVDTVHQNKIAASMIEQLIRSFLETEE</sequence>
<dbReference type="Gene3D" id="3.40.50.1110">
    <property type="entry name" value="SGNH hydrolase"/>
    <property type="match status" value="1"/>
</dbReference>
<dbReference type="AlphaFoldDB" id="A0A173SLU5"/>
<reference evidence="2 3" key="1">
    <citation type="journal article" date="2019" name="Nat. Med.">
        <title>A library of human gut bacterial isolates paired with longitudinal multiomics data enables mechanistic microbiome research.</title>
        <authorList>
            <person name="Poyet M."/>
            <person name="Groussin M."/>
            <person name="Gibbons S.M."/>
            <person name="Avila-Pacheco J."/>
            <person name="Jiang X."/>
            <person name="Kearney S.M."/>
            <person name="Perrotta A.R."/>
            <person name="Berdy B."/>
            <person name="Zhao S."/>
            <person name="Lieberman T.D."/>
            <person name="Swanson P.K."/>
            <person name="Smith M."/>
            <person name="Roesemann S."/>
            <person name="Alexander J.E."/>
            <person name="Rich S.A."/>
            <person name="Livny J."/>
            <person name="Vlamakis H."/>
            <person name="Clish C."/>
            <person name="Bullock K."/>
            <person name="Deik A."/>
            <person name="Scott J."/>
            <person name="Pierce K.A."/>
            <person name="Xavier R.J."/>
            <person name="Alm E.J."/>
        </authorList>
    </citation>
    <scope>NUCLEOTIDE SEQUENCE [LARGE SCALE GENOMIC DNA]</scope>
    <source>
        <strain evidence="2 3">BIOML-A198</strain>
    </source>
</reference>
<dbReference type="EMBL" id="WMQE01000021">
    <property type="protein sequence ID" value="MTK21715.1"/>
    <property type="molecule type" value="Genomic_DNA"/>
</dbReference>
<dbReference type="RefSeq" id="WP_006785610.1">
    <property type="nucleotide sequence ID" value="NZ_CABJBH010000004.1"/>
</dbReference>
<dbReference type="GO" id="GO:0004622">
    <property type="term" value="F:phosphatidylcholine lysophospholipase activity"/>
    <property type="evidence" value="ECO:0007669"/>
    <property type="project" value="TreeGrafter"/>
</dbReference>
<protein>
    <submittedName>
        <fullName evidence="2">SGNH/GDSL hydrolase family protein</fullName>
    </submittedName>
</protein>
<comment type="caution">
    <text evidence="2">The sequence shown here is derived from an EMBL/GenBank/DDBJ whole genome shotgun (WGS) entry which is preliminary data.</text>
</comment>
<name>A0A173SLU5_9FIRM</name>
<gene>
    <name evidence="2" type="ORF">GMA92_09815</name>
</gene>
<dbReference type="CDD" id="cd00229">
    <property type="entry name" value="SGNH_hydrolase"/>
    <property type="match status" value="1"/>
</dbReference>
<dbReference type="InterPro" id="IPR013830">
    <property type="entry name" value="SGNH_hydro"/>
</dbReference>
<organism evidence="2 3">
    <name type="scientific">Turicibacter sanguinis</name>
    <dbReference type="NCBI Taxonomy" id="154288"/>
    <lineage>
        <taxon>Bacteria</taxon>
        <taxon>Bacillati</taxon>
        <taxon>Bacillota</taxon>
        <taxon>Erysipelotrichia</taxon>
        <taxon>Erysipelotrichales</taxon>
        <taxon>Turicibacteraceae</taxon>
        <taxon>Turicibacter</taxon>
    </lineage>
</organism>
<evidence type="ECO:0000259" key="1">
    <source>
        <dbReference type="Pfam" id="PF13472"/>
    </source>
</evidence>
<dbReference type="SUPFAM" id="SSF52266">
    <property type="entry name" value="SGNH hydrolase"/>
    <property type="match status" value="1"/>
</dbReference>
<evidence type="ECO:0000313" key="2">
    <source>
        <dbReference type="EMBL" id="MTK21715.1"/>
    </source>
</evidence>
<feature type="domain" description="SGNH hydrolase-type esterase" evidence="1">
    <location>
        <begin position="49"/>
        <end position="204"/>
    </location>
</feature>
<proteinExistence type="predicted"/>
<dbReference type="InterPro" id="IPR051532">
    <property type="entry name" value="Ester_Hydrolysis_Enzymes"/>
</dbReference>
<dbReference type="Proteomes" id="UP000487649">
    <property type="component" value="Unassembled WGS sequence"/>
</dbReference>
<dbReference type="Pfam" id="PF13472">
    <property type="entry name" value="Lipase_GDSL_2"/>
    <property type="match status" value="1"/>
</dbReference>